<dbReference type="Gene3D" id="1.10.287.130">
    <property type="match status" value="1"/>
</dbReference>
<evidence type="ECO:0000259" key="13">
    <source>
        <dbReference type="PROSITE" id="PS50885"/>
    </source>
</evidence>
<feature type="domain" description="Histidine kinase" evidence="12">
    <location>
        <begin position="240"/>
        <end position="452"/>
    </location>
</feature>
<dbReference type="InterPro" id="IPR003660">
    <property type="entry name" value="HAMP_dom"/>
</dbReference>
<reference evidence="14 15" key="1">
    <citation type="submission" date="2024-08" db="EMBL/GenBank/DDBJ databases">
        <authorList>
            <person name="Lu H."/>
        </authorList>
    </citation>
    <scope>NUCLEOTIDE SEQUENCE [LARGE SCALE GENOMIC DNA]</scope>
    <source>
        <strain evidence="14 15">LYH14W</strain>
    </source>
</reference>
<dbReference type="InterPro" id="IPR004358">
    <property type="entry name" value="Sig_transdc_His_kin-like_C"/>
</dbReference>
<evidence type="ECO:0000256" key="8">
    <source>
        <dbReference type="ARBA" id="ARBA00022989"/>
    </source>
</evidence>
<dbReference type="Pfam" id="PF00512">
    <property type="entry name" value="HisKA"/>
    <property type="match status" value="1"/>
</dbReference>
<dbReference type="PANTHER" id="PTHR45436">
    <property type="entry name" value="SENSOR HISTIDINE KINASE YKOH"/>
    <property type="match status" value="1"/>
</dbReference>
<dbReference type="InterPro" id="IPR036890">
    <property type="entry name" value="HATPase_C_sf"/>
</dbReference>
<keyword evidence="9" id="KW-0902">Two-component regulatory system</keyword>
<accession>A0ABW7F8Z6</accession>
<name>A0ABW7F8Z6_9BURK</name>
<gene>
    <name evidence="14" type="ORF">ACG00Y_20210</name>
</gene>
<evidence type="ECO:0000256" key="5">
    <source>
        <dbReference type="ARBA" id="ARBA00022679"/>
    </source>
</evidence>
<feature type="domain" description="HAMP" evidence="13">
    <location>
        <begin position="178"/>
        <end position="232"/>
    </location>
</feature>
<dbReference type="EC" id="2.7.13.3" evidence="3"/>
<keyword evidence="5" id="KW-0808">Transferase</keyword>
<dbReference type="InterPro" id="IPR050428">
    <property type="entry name" value="TCS_sensor_his_kinase"/>
</dbReference>
<keyword evidence="7 14" id="KW-0418">Kinase</keyword>
<keyword evidence="8 11" id="KW-1133">Transmembrane helix</keyword>
<evidence type="ECO:0000313" key="15">
    <source>
        <dbReference type="Proteomes" id="UP001606210"/>
    </source>
</evidence>
<comment type="caution">
    <text evidence="14">The sequence shown here is derived from an EMBL/GenBank/DDBJ whole genome shotgun (WGS) entry which is preliminary data.</text>
</comment>
<evidence type="ECO:0000256" key="4">
    <source>
        <dbReference type="ARBA" id="ARBA00022553"/>
    </source>
</evidence>
<comment type="catalytic activity">
    <reaction evidence="1">
        <text>ATP + protein L-histidine = ADP + protein N-phospho-L-histidine.</text>
        <dbReference type="EC" id="2.7.13.3"/>
    </reaction>
</comment>
<evidence type="ECO:0000256" key="11">
    <source>
        <dbReference type="SAM" id="Phobius"/>
    </source>
</evidence>
<dbReference type="PANTHER" id="PTHR45436:SF5">
    <property type="entry name" value="SENSOR HISTIDINE KINASE TRCS"/>
    <property type="match status" value="1"/>
</dbReference>
<dbReference type="SMART" id="SM00387">
    <property type="entry name" value="HATPase_c"/>
    <property type="match status" value="1"/>
</dbReference>
<dbReference type="PROSITE" id="PS50109">
    <property type="entry name" value="HIS_KIN"/>
    <property type="match status" value="1"/>
</dbReference>
<evidence type="ECO:0000259" key="12">
    <source>
        <dbReference type="PROSITE" id="PS50109"/>
    </source>
</evidence>
<evidence type="ECO:0000256" key="3">
    <source>
        <dbReference type="ARBA" id="ARBA00012438"/>
    </source>
</evidence>
<dbReference type="Gene3D" id="3.30.565.10">
    <property type="entry name" value="Histidine kinase-like ATPase, C-terminal domain"/>
    <property type="match status" value="1"/>
</dbReference>
<keyword evidence="4" id="KW-0597">Phosphoprotein</keyword>
<evidence type="ECO:0000256" key="6">
    <source>
        <dbReference type="ARBA" id="ARBA00022692"/>
    </source>
</evidence>
<dbReference type="Pfam" id="PF02518">
    <property type="entry name" value="HATPase_c"/>
    <property type="match status" value="1"/>
</dbReference>
<organism evidence="14 15">
    <name type="scientific">Pelomonas parva</name>
    <dbReference type="NCBI Taxonomy" id="3299032"/>
    <lineage>
        <taxon>Bacteria</taxon>
        <taxon>Pseudomonadati</taxon>
        <taxon>Pseudomonadota</taxon>
        <taxon>Betaproteobacteria</taxon>
        <taxon>Burkholderiales</taxon>
        <taxon>Sphaerotilaceae</taxon>
        <taxon>Roseateles</taxon>
    </lineage>
</organism>
<dbReference type="Proteomes" id="UP001606210">
    <property type="component" value="Unassembled WGS sequence"/>
</dbReference>
<dbReference type="SMART" id="SM00388">
    <property type="entry name" value="HisKA"/>
    <property type="match status" value="1"/>
</dbReference>
<dbReference type="PRINTS" id="PR00344">
    <property type="entry name" value="BCTRLSENSOR"/>
</dbReference>
<comment type="subcellular location">
    <subcellularLocation>
        <location evidence="2">Membrane</location>
    </subcellularLocation>
</comment>
<keyword evidence="15" id="KW-1185">Reference proteome</keyword>
<dbReference type="InterPro" id="IPR036097">
    <property type="entry name" value="HisK_dim/P_sf"/>
</dbReference>
<protein>
    <recommendedName>
        <fullName evidence="3">histidine kinase</fullName>
        <ecNumber evidence="3">2.7.13.3</ecNumber>
    </recommendedName>
</protein>
<dbReference type="PROSITE" id="PS50885">
    <property type="entry name" value="HAMP"/>
    <property type="match status" value="1"/>
</dbReference>
<evidence type="ECO:0000256" key="9">
    <source>
        <dbReference type="ARBA" id="ARBA00023012"/>
    </source>
</evidence>
<dbReference type="EMBL" id="JBIGHV010000008">
    <property type="protein sequence ID" value="MFG6432255.1"/>
    <property type="molecule type" value="Genomic_DNA"/>
</dbReference>
<keyword evidence="10 11" id="KW-0472">Membrane</keyword>
<dbReference type="SUPFAM" id="SSF55874">
    <property type="entry name" value="ATPase domain of HSP90 chaperone/DNA topoisomerase II/histidine kinase"/>
    <property type="match status" value="1"/>
</dbReference>
<evidence type="ECO:0000256" key="10">
    <source>
        <dbReference type="ARBA" id="ARBA00023136"/>
    </source>
</evidence>
<keyword evidence="6 11" id="KW-0812">Transmembrane</keyword>
<sequence length="452" mass="48756">MTVPGKWFWRWPSSLRGQLVLCLLPLHLLTTAVLAWAFARNYGETVAHFMDGQMLALAQSNVARSCASLDQPLPQLDGEAVHEGGEFVVQVWCVQDPARRLSAMPAADVPLQPTPGWHRATAAGADWLVYTAPDTGGEVRVQVLQSGSFRLQEVGGRTVFASLVGLLLLPVSLAVLALVVGRASQRLEHAAQQLARRDEHSAAGADLAVPREMAPLVQAFEGLLQRLRGALLSQRRFVQDAAHELRTPLTALNLQLENLRPHMAGAEAEFAQLQQGMRRAEHLVDQMLSLSRQEAARATGPATRLDLRAVLRASVGQAMAAADRRGIEVGVVDDLDGPLLLDAVEGDLRSLFDNLVDNALRHTPAGGEVELRLAAGEGGARWVDVVDSGPGLPEAMRERVFDRFFRMPDAPAGGSGLGLAIARQAGLRHGLRIELRGRQDGLSGLVARVHLP</sequence>
<proteinExistence type="predicted"/>
<dbReference type="InterPro" id="IPR003594">
    <property type="entry name" value="HATPase_dom"/>
</dbReference>
<dbReference type="GO" id="GO:0016301">
    <property type="term" value="F:kinase activity"/>
    <property type="evidence" value="ECO:0007669"/>
    <property type="project" value="UniProtKB-KW"/>
</dbReference>
<feature type="transmembrane region" description="Helical" evidence="11">
    <location>
        <begin position="159"/>
        <end position="180"/>
    </location>
</feature>
<dbReference type="CDD" id="cd00082">
    <property type="entry name" value="HisKA"/>
    <property type="match status" value="1"/>
</dbReference>
<evidence type="ECO:0000256" key="2">
    <source>
        <dbReference type="ARBA" id="ARBA00004370"/>
    </source>
</evidence>
<evidence type="ECO:0000313" key="14">
    <source>
        <dbReference type="EMBL" id="MFG6432255.1"/>
    </source>
</evidence>
<evidence type="ECO:0000256" key="7">
    <source>
        <dbReference type="ARBA" id="ARBA00022777"/>
    </source>
</evidence>
<dbReference type="SUPFAM" id="SSF47384">
    <property type="entry name" value="Homodimeric domain of signal transducing histidine kinase"/>
    <property type="match status" value="1"/>
</dbReference>
<dbReference type="InterPro" id="IPR003661">
    <property type="entry name" value="HisK_dim/P_dom"/>
</dbReference>
<dbReference type="RefSeq" id="WP_394481976.1">
    <property type="nucleotide sequence ID" value="NZ_JBIGHV010000008.1"/>
</dbReference>
<evidence type="ECO:0000256" key="1">
    <source>
        <dbReference type="ARBA" id="ARBA00000085"/>
    </source>
</evidence>
<dbReference type="InterPro" id="IPR005467">
    <property type="entry name" value="His_kinase_dom"/>
</dbReference>